<keyword evidence="11" id="KW-1185">Reference proteome</keyword>
<keyword evidence="4 8" id="KW-1133">Transmembrane helix</keyword>
<evidence type="ECO:0000256" key="4">
    <source>
        <dbReference type="ARBA" id="ARBA00022989"/>
    </source>
</evidence>
<name>A0A811K813_9BILA</name>
<comment type="similarity">
    <text evidence="2">Belongs to the patched family.</text>
</comment>
<comment type="subcellular location">
    <subcellularLocation>
        <location evidence="1">Membrane</location>
        <topology evidence="1">Multi-pass membrane protein</topology>
    </subcellularLocation>
</comment>
<feature type="transmembrane region" description="Helical" evidence="8">
    <location>
        <begin position="717"/>
        <end position="738"/>
    </location>
</feature>
<feature type="compositionally biased region" description="Basic and acidic residues" evidence="7">
    <location>
        <begin position="1353"/>
        <end position="1362"/>
    </location>
</feature>
<evidence type="ECO:0000256" key="5">
    <source>
        <dbReference type="ARBA" id="ARBA00023136"/>
    </source>
</evidence>
<protein>
    <recommendedName>
        <fullName evidence="9">SSD domain-containing protein</fullName>
    </recommendedName>
</protein>
<feature type="transmembrane region" description="Helical" evidence="8">
    <location>
        <begin position="1154"/>
        <end position="1174"/>
    </location>
</feature>
<accession>A0A811K813</accession>
<evidence type="ECO:0000256" key="2">
    <source>
        <dbReference type="ARBA" id="ARBA00005585"/>
    </source>
</evidence>
<dbReference type="InterPro" id="IPR053958">
    <property type="entry name" value="HMGCR/SNAP/NPC1-like_SSD"/>
</dbReference>
<dbReference type="Pfam" id="PF12349">
    <property type="entry name" value="Sterol-sensing"/>
    <property type="match status" value="1"/>
</dbReference>
<feature type="transmembrane region" description="Helical" evidence="8">
    <location>
        <begin position="632"/>
        <end position="656"/>
    </location>
</feature>
<feature type="transmembrane region" description="Helical" evidence="8">
    <location>
        <begin position="676"/>
        <end position="696"/>
    </location>
</feature>
<feature type="region of interest" description="Disordered" evidence="7">
    <location>
        <begin position="419"/>
        <end position="445"/>
    </location>
</feature>
<feature type="compositionally biased region" description="Basic and acidic residues" evidence="7">
    <location>
        <begin position="1305"/>
        <end position="1315"/>
    </location>
</feature>
<gene>
    <name evidence="10" type="ORF">BOKJ2_LOCUS3706</name>
</gene>
<dbReference type="FunFam" id="1.20.1640.10:FF:000031">
    <property type="entry name" value="PaTChed family"/>
    <property type="match status" value="1"/>
</dbReference>
<feature type="transmembrane region" description="Helical" evidence="8">
    <location>
        <begin position="1125"/>
        <end position="1147"/>
    </location>
</feature>
<evidence type="ECO:0000313" key="10">
    <source>
        <dbReference type="EMBL" id="CAD5211462.1"/>
    </source>
</evidence>
<dbReference type="GO" id="GO:0018996">
    <property type="term" value="P:molting cycle, collagen and cuticulin-based cuticle"/>
    <property type="evidence" value="ECO:0007669"/>
    <property type="project" value="UniProtKB-ARBA"/>
</dbReference>
<feature type="transmembrane region" description="Helical" evidence="8">
    <location>
        <begin position="850"/>
        <end position="868"/>
    </location>
</feature>
<feature type="transmembrane region" description="Helical" evidence="8">
    <location>
        <begin position="1221"/>
        <end position="1241"/>
    </location>
</feature>
<dbReference type="GO" id="GO:0008158">
    <property type="term" value="F:hedgehog receptor activity"/>
    <property type="evidence" value="ECO:0007669"/>
    <property type="project" value="TreeGrafter"/>
</dbReference>
<keyword evidence="6" id="KW-0325">Glycoprotein</keyword>
<evidence type="ECO:0000256" key="7">
    <source>
        <dbReference type="SAM" id="MobiDB-lite"/>
    </source>
</evidence>
<dbReference type="SUPFAM" id="SSF82866">
    <property type="entry name" value="Multidrug efflux transporter AcrB transmembrane domain"/>
    <property type="match status" value="2"/>
</dbReference>
<dbReference type="PANTHER" id="PTHR46022:SF6">
    <property type="entry name" value="PROTEIN PATCHED HOMOLOG 3"/>
    <property type="match status" value="1"/>
</dbReference>
<feature type="domain" description="SSD" evidence="9">
    <location>
        <begin position="608"/>
        <end position="769"/>
    </location>
</feature>
<evidence type="ECO:0000256" key="3">
    <source>
        <dbReference type="ARBA" id="ARBA00022692"/>
    </source>
</evidence>
<evidence type="ECO:0000256" key="8">
    <source>
        <dbReference type="SAM" id="Phobius"/>
    </source>
</evidence>
<feature type="transmembrane region" description="Helical" evidence="8">
    <location>
        <begin position="750"/>
        <end position="769"/>
    </location>
</feature>
<feature type="compositionally biased region" description="Low complexity" evidence="7">
    <location>
        <begin position="1316"/>
        <end position="1330"/>
    </location>
</feature>
<dbReference type="GO" id="GO:0097108">
    <property type="term" value="F:hedgehog family protein binding"/>
    <property type="evidence" value="ECO:0007669"/>
    <property type="project" value="TreeGrafter"/>
</dbReference>
<dbReference type="GO" id="GO:0005886">
    <property type="term" value="C:plasma membrane"/>
    <property type="evidence" value="ECO:0007669"/>
    <property type="project" value="TreeGrafter"/>
</dbReference>
<proteinExistence type="inferred from homology"/>
<dbReference type="Proteomes" id="UP000614601">
    <property type="component" value="Unassembled WGS sequence"/>
</dbReference>
<evidence type="ECO:0000256" key="6">
    <source>
        <dbReference type="ARBA" id="ARBA00023180"/>
    </source>
</evidence>
<dbReference type="GO" id="GO:0005119">
    <property type="term" value="F:smoothened binding"/>
    <property type="evidence" value="ECO:0007669"/>
    <property type="project" value="TreeGrafter"/>
</dbReference>
<feature type="transmembrane region" description="Helical" evidence="8">
    <location>
        <begin position="607"/>
        <end position="625"/>
    </location>
</feature>
<dbReference type="OrthoDB" id="5873834at2759"/>
<dbReference type="InterPro" id="IPR000731">
    <property type="entry name" value="SSD"/>
</dbReference>
<dbReference type="EMBL" id="CAJFCW020000002">
    <property type="protein sequence ID" value="CAG9093535.1"/>
    <property type="molecule type" value="Genomic_DNA"/>
</dbReference>
<evidence type="ECO:0000313" key="11">
    <source>
        <dbReference type="Proteomes" id="UP000614601"/>
    </source>
</evidence>
<comment type="caution">
    <text evidence="10">The sequence shown here is derived from an EMBL/GenBank/DDBJ whole genome shotgun (WGS) entry which is preliminary data.</text>
</comment>
<dbReference type="Gene3D" id="1.20.1640.10">
    <property type="entry name" value="Multidrug efflux transporter AcrB transmembrane domain"/>
    <property type="match status" value="2"/>
</dbReference>
<dbReference type="Proteomes" id="UP000783686">
    <property type="component" value="Unassembled WGS sequence"/>
</dbReference>
<keyword evidence="5 8" id="KW-0472">Membrane</keyword>
<reference evidence="10" key="1">
    <citation type="submission" date="2020-09" db="EMBL/GenBank/DDBJ databases">
        <authorList>
            <person name="Kikuchi T."/>
        </authorList>
    </citation>
    <scope>NUCLEOTIDE SEQUENCE</scope>
    <source>
        <strain evidence="10">SH1</strain>
    </source>
</reference>
<feature type="region of interest" description="Disordered" evidence="7">
    <location>
        <begin position="1294"/>
        <end position="1372"/>
    </location>
</feature>
<feature type="transmembrane region" description="Helical" evidence="8">
    <location>
        <begin position="1180"/>
        <end position="1209"/>
    </location>
</feature>
<dbReference type="GO" id="GO:0045879">
    <property type="term" value="P:negative regulation of smoothened signaling pathway"/>
    <property type="evidence" value="ECO:0007669"/>
    <property type="project" value="TreeGrafter"/>
</dbReference>
<sequence length="1372" mass="153778">MNESADSENPHLRKRKGRIHQAICDKVVGKSDSAKFSEVWKQNFMHHPSWCDADMCLQQIEAGNATGNTIALYSRSFFQQCLYYMGAFVQKNPKKIVFAGLVVFAFLMFGLRYVVIETDIVKLWVSQGGRLDEELNYLGKIRSEYHKVHKRAADLGSPIKPNVTMKKKPDIKIEAPEIPSGNGLGGGFQVLIQTPKIKGRNLLNKEGLLSHVQIMQEVSQYKVNMYGESWSLSDICFKPPAPKLPAGTLNGAIETLLEKIIPCIWITPIDCYWEGAKPLGPDPPLVLGEEITTFINSLPKGNITWKNLDPGKVVKEVSQLLELGLVENFFERAGIGSAYLDRPCIDPLDPECPTEAPNHFDKCKAFEKFTTWNNALPGSDKIKLEEAVAYNNTGGKNENEIDLVGQLFGGRKKRATTNATTSDDYYDSESDYATENSKNEKKEDPKAALCQKYGNSFLRWMDKNQNRWKMFLEAEDFPKYPDYGQVMTGGCLGFGKNIMKWPEDLIIGGVRHNEQKVTEAAAFQSVFLVAGAGDVYNRFRAAKGNLKPNLDRSSFTIAQANDIVQTWQRNFTKRIYDHKLNLEDSIRTLHPLASTSVADMLEEFSQFKFFVIFIGYVLMIIYAGYSQCRFDGFWFSVDSSCQLAVVGVLLITYSSIGGLGFSTLLGINFNAATTQIVPFLTLGLGIDDMFLLLHNYNGVLQSVKTKEVAILMKETGMSILITSTNNILAFTTGIILPIPALRSFCLQTAILLSFNLFTIMIMYPALISLDIKRRKKGIRDMTFCCGQKQKKQLRPEESSNQLVRPVNAEKKAAEFTVPPESKVPDHKWYTLEGFMMGYYIPLLRRPMAKVFILLMCLAMFVFGCVGLYRSRIGLELADVLPENTAPSAFLKAREEYFSFYPMFAVLRGEVDYANQQAKIEQLRLDIAKSDFIIKVDGHPSEPYWMMMMRVWLHSIQKELDKGIKEKFIDPVTGNFTWNDRRVTDDMRLARRLLCSYGNKFNCTGRIGVVKLIESDDTINPEGFYNYLTGWFNIDNMMYYVSQAAFFPSPPRWGFSPKEDGIVPPAPRLLYSQIPFYGTHLTDTPVIVEMIREIRAICEKYTAEGLPVFPSGIAFTFWEQYLHLSFFLFLAIVVIATAVLFVISLIVFNPWAAAMVAIVVVSMTVELAGFMGLVGVKLNPISAVTLVTAVGIGVEFTAHVVLAFLTSLGTRDERMVSCMEHMFIPVIHGGLSTLLGIVMLAFSEFEFVVVYFFVVMSALIVIGMINGLAMLPVLLSLIGPPCEVVPRGGGKVLAVPPPLNKKRKDKMPLAEKKDESSTSSSASSSAETNSNYHEHLATIDEECQTESNPPSSVNKKDSQKDETADSNSVQQRF</sequence>
<feature type="transmembrane region" description="Helical" evidence="8">
    <location>
        <begin position="1247"/>
        <end position="1270"/>
    </location>
</feature>
<dbReference type="PROSITE" id="PS50156">
    <property type="entry name" value="SSD"/>
    <property type="match status" value="1"/>
</dbReference>
<organism evidence="10 11">
    <name type="scientific">Bursaphelenchus okinawaensis</name>
    <dbReference type="NCBI Taxonomy" id="465554"/>
    <lineage>
        <taxon>Eukaryota</taxon>
        <taxon>Metazoa</taxon>
        <taxon>Ecdysozoa</taxon>
        <taxon>Nematoda</taxon>
        <taxon>Chromadorea</taxon>
        <taxon>Rhabditida</taxon>
        <taxon>Tylenchina</taxon>
        <taxon>Tylenchomorpha</taxon>
        <taxon>Aphelenchoidea</taxon>
        <taxon>Aphelenchoididae</taxon>
        <taxon>Bursaphelenchus</taxon>
    </lineage>
</organism>
<dbReference type="PANTHER" id="PTHR46022">
    <property type="entry name" value="PROTEIN PATCHED"/>
    <property type="match status" value="1"/>
</dbReference>
<evidence type="ECO:0000256" key="1">
    <source>
        <dbReference type="ARBA" id="ARBA00004141"/>
    </source>
</evidence>
<feature type="transmembrane region" description="Helical" evidence="8">
    <location>
        <begin position="96"/>
        <end position="115"/>
    </location>
</feature>
<evidence type="ECO:0000259" key="9">
    <source>
        <dbReference type="PROSITE" id="PS50156"/>
    </source>
</evidence>
<keyword evidence="3 8" id="KW-0812">Transmembrane</keyword>
<dbReference type="EMBL" id="CAJFDH010000002">
    <property type="protein sequence ID" value="CAD5211462.1"/>
    <property type="molecule type" value="Genomic_DNA"/>
</dbReference>